<gene>
    <name evidence="1" type="ORF">FJ651_15305</name>
</gene>
<dbReference type="RefSeq" id="WP_140991646.1">
    <property type="nucleotide sequence ID" value="NZ_VHIQ01000008.1"/>
</dbReference>
<name>A0A506PC52_9FLAO</name>
<dbReference type="EMBL" id="VHIQ01000008">
    <property type="protein sequence ID" value="TPV31551.1"/>
    <property type="molecule type" value="Genomic_DNA"/>
</dbReference>
<dbReference type="OrthoDB" id="1441026at2"/>
<proteinExistence type="predicted"/>
<comment type="caution">
    <text evidence="1">The sequence shown here is derived from an EMBL/GenBank/DDBJ whole genome shotgun (WGS) entry which is preliminary data.</text>
</comment>
<protein>
    <submittedName>
        <fullName evidence="1">Uncharacterized protein</fullName>
    </submittedName>
</protein>
<dbReference type="Proteomes" id="UP000317332">
    <property type="component" value="Unassembled WGS sequence"/>
</dbReference>
<organism evidence="1 2">
    <name type="scientific">Paucihalobacter ruber</name>
    <dbReference type="NCBI Taxonomy" id="2567861"/>
    <lineage>
        <taxon>Bacteria</taxon>
        <taxon>Pseudomonadati</taxon>
        <taxon>Bacteroidota</taxon>
        <taxon>Flavobacteriia</taxon>
        <taxon>Flavobacteriales</taxon>
        <taxon>Flavobacteriaceae</taxon>
        <taxon>Paucihalobacter</taxon>
    </lineage>
</organism>
<evidence type="ECO:0000313" key="2">
    <source>
        <dbReference type="Proteomes" id="UP000317332"/>
    </source>
</evidence>
<keyword evidence="2" id="KW-1185">Reference proteome</keyword>
<evidence type="ECO:0000313" key="1">
    <source>
        <dbReference type="EMBL" id="TPV31551.1"/>
    </source>
</evidence>
<dbReference type="Gene3D" id="2.40.128.510">
    <property type="entry name" value="Protein of unknown function DUF4738"/>
    <property type="match status" value="1"/>
</dbReference>
<reference evidence="1 2" key="1">
    <citation type="submission" date="2019-06" db="EMBL/GenBank/DDBJ databases">
        <title>Flavobacteriaceae Paucihalobacterium erythroidium CWB-1, complete genome.</title>
        <authorList>
            <person name="Wu S."/>
        </authorList>
    </citation>
    <scope>NUCLEOTIDE SEQUENCE [LARGE SCALE GENOMIC DNA]</scope>
    <source>
        <strain evidence="1 2">CWB-1</strain>
    </source>
</reference>
<accession>A0A506PC52</accession>
<dbReference type="AlphaFoldDB" id="A0A506PC52"/>
<sequence length="178" mass="20367">MIRILVFLLIGICFCSCDGRYKLKSSKPEAVKTFSAKTQNETVIKYIPNKIAEIEVDTLIYNKTNIKIYSKLNKHNVVNVPAESSNPSTVLAYQNAQTTVLVQQEDRELFNKSIDKTLFYNTDLFWNYAVLESVWVNEEQSLANSIVLDVVFKNPVLKIDRLCYLIVNENGSYTIKVV</sequence>